<sequence>MPTFDSIQVTGNATIGQDLQVNGNETITQNFNVMGNQTITGSSQINGNQTIAGSQQVNGSQTVSVNIGAGSTVSAAFRVVAQAQPTVPMGSPTLQQVHLYAGVMASQPGLVLKGTDGNNYVLFVDVSSGTPTLALMRT</sequence>
<dbReference type="InterPro" id="IPR011004">
    <property type="entry name" value="Trimer_LpxA-like_sf"/>
</dbReference>
<evidence type="ECO:0000313" key="1">
    <source>
        <dbReference type="EMBL" id="OMF58180.1"/>
    </source>
</evidence>
<evidence type="ECO:0000313" key="2">
    <source>
        <dbReference type="Proteomes" id="UP000187172"/>
    </source>
</evidence>
<dbReference type="SUPFAM" id="SSF51161">
    <property type="entry name" value="Trimeric LpxA-like enzymes"/>
    <property type="match status" value="1"/>
</dbReference>
<dbReference type="Proteomes" id="UP000187172">
    <property type="component" value="Unassembled WGS sequence"/>
</dbReference>
<reference evidence="1 2" key="1">
    <citation type="submission" date="2016-11" db="EMBL/GenBank/DDBJ databases">
        <title>Paenibacillus species isolates.</title>
        <authorList>
            <person name="Beno S.M."/>
        </authorList>
    </citation>
    <scope>NUCLEOTIDE SEQUENCE [LARGE SCALE GENOMIC DNA]</scope>
    <source>
        <strain evidence="1 2">FSL R5-0378</strain>
    </source>
</reference>
<proteinExistence type="predicted"/>
<keyword evidence="2" id="KW-1185">Reference proteome</keyword>
<name>A0A1R1F2D3_9BACL</name>
<comment type="caution">
    <text evidence="1">The sequence shown here is derived from an EMBL/GenBank/DDBJ whole genome shotgun (WGS) entry which is preliminary data.</text>
</comment>
<dbReference type="RefSeq" id="WP_076167442.1">
    <property type="nucleotide sequence ID" value="NZ_MRTP01000001.1"/>
</dbReference>
<gene>
    <name evidence="1" type="ORF">BK138_06415</name>
</gene>
<protein>
    <submittedName>
        <fullName evidence="1">Uncharacterized protein</fullName>
    </submittedName>
</protein>
<accession>A0A1R1F2D3</accession>
<dbReference type="EMBL" id="MRTP01000001">
    <property type="protein sequence ID" value="OMF58180.1"/>
    <property type="molecule type" value="Genomic_DNA"/>
</dbReference>
<organism evidence="1 2">
    <name type="scientific">Paenibacillus rhizosphaerae</name>
    <dbReference type="NCBI Taxonomy" id="297318"/>
    <lineage>
        <taxon>Bacteria</taxon>
        <taxon>Bacillati</taxon>
        <taxon>Bacillota</taxon>
        <taxon>Bacilli</taxon>
        <taxon>Bacillales</taxon>
        <taxon>Paenibacillaceae</taxon>
        <taxon>Paenibacillus</taxon>
    </lineage>
</organism>
<dbReference type="AlphaFoldDB" id="A0A1R1F2D3"/>